<protein>
    <submittedName>
        <fullName evidence="2">Uncharacterized protein</fullName>
    </submittedName>
</protein>
<accession>A0A9P4R471</accession>
<feature type="compositionally biased region" description="Basic residues" evidence="1">
    <location>
        <begin position="63"/>
        <end position="75"/>
    </location>
</feature>
<gene>
    <name evidence="2" type="ORF">EJ04DRAFT_562455</name>
</gene>
<evidence type="ECO:0000256" key="1">
    <source>
        <dbReference type="SAM" id="MobiDB-lite"/>
    </source>
</evidence>
<dbReference type="OrthoDB" id="3786670at2759"/>
<dbReference type="Proteomes" id="UP000799444">
    <property type="component" value="Unassembled WGS sequence"/>
</dbReference>
<reference evidence="2" key="1">
    <citation type="journal article" date="2020" name="Stud. Mycol.">
        <title>101 Dothideomycetes genomes: a test case for predicting lifestyles and emergence of pathogens.</title>
        <authorList>
            <person name="Haridas S."/>
            <person name="Albert R."/>
            <person name="Binder M."/>
            <person name="Bloem J."/>
            <person name="Labutti K."/>
            <person name="Salamov A."/>
            <person name="Andreopoulos B."/>
            <person name="Baker S."/>
            <person name="Barry K."/>
            <person name="Bills G."/>
            <person name="Bluhm B."/>
            <person name="Cannon C."/>
            <person name="Castanera R."/>
            <person name="Culley D."/>
            <person name="Daum C."/>
            <person name="Ezra D."/>
            <person name="Gonzalez J."/>
            <person name="Henrissat B."/>
            <person name="Kuo A."/>
            <person name="Liang C."/>
            <person name="Lipzen A."/>
            <person name="Lutzoni F."/>
            <person name="Magnuson J."/>
            <person name="Mondo S."/>
            <person name="Nolan M."/>
            <person name="Ohm R."/>
            <person name="Pangilinan J."/>
            <person name="Park H.-J."/>
            <person name="Ramirez L."/>
            <person name="Alfaro M."/>
            <person name="Sun H."/>
            <person name="Tritt A."/>
            <person name="Yoshinaga Y."/>
            <person name="Zwiers L.-H."/>
            <person name="Turgeon B."/>
            <person name="Goodwin S."/>
            <person name="Spatafora J."/>
            <person name="Crous P."/>
            <person name="Grigoriev I."/>
        </authorList>
    </citation>
    <scope>NUCLEOTIDE SEQUENCE</scope>
    <source>
        <strain evidence="2">CBS 125425</strain>
    </source>
</reference>
<feature type="region of interest" description="Disordered" evidence="1">
    <location>
        <begin position="392"/>
        <end position="425"/>
    </location>
</feature>
<proteinExistence type="predicted"/>
<organism evidence="2 3">
    <name type="scientific">Polyplosphaeria fusca</name>
    <dbReference type="NCBI Taxonomy" id="682080"/>
    <lineage>
        <taxon>Eukaryota</taxon>
        <taxon>Fungi</taxon>
        <taxon>Dikarya</taxon>
        <taxon>Ascomycota</taxon>
        <taxon>Pezizomycotina</taxon>
        <taxon>Dothideomycetes</taxon>
        <taxon>Pleosporomycetidae</taxon>
        <taxon>Pleosporales</taxon>
        <taxon>Tetraplosphaeriaceae</taxon>
        <taxon>Polyplosphaeria</taxon>
    </lineage>
</organism>
<evidence type="ECO:0000313" key="3">
    <source>
        <dbReference type="Proteomes" id="UP000799444"/>
    </source>
</evidence>
<feature type="compositionally biased region" description="Polar residues" evidence="1">
    <location>
        <begin position="250"/>
        <end position="270"/>
    </location>
</feature>
<name>A0A9P4R471_9PLEO</name>
<dbReference type="EMBL" id="ML996125">
    <property type="protein sequence ID" value="KAF2736399.1"/>
    <property type="molecule type" value="Genomic_DNA"/>
</dbReference>
<dbReference type="AlphaFoldDB" id="A0A9P4R471"/>
<sequence length="425" mass="46199">MAFKESRLLAEQPGSLGHYTLHALHDVAPAFPSPLGVAYSNLVEIFARPAHTQPSSQSLHSFSTRHNRRSNRHTTHGMTPTTPAACVRGKGSYGELLQASATAASDRQSSFDDSLTTIPYTPNRTVRRRRTKTEPIGNDITSSVLKLIAQKADAPCYAPTTNAQQEISSIANIYGEATSPTLDVNLERLGVDNPFESIQSWRLISNTPISALSPTKKSRQTHPPGLLSLFAPSPSLHSFTSSTIHDETFSDSPDTQSNPCSHASEPSSAIPSDEGDCTIIHHTAPRASSPANPTPPTQTHAHRHRRIISSRLLDLKASATKVVDPRNATHRSGRKISLRIPIKPSLSHAPSPTKPDCATVPVQAQRELEYQHRHTFIGTGSLDDFLEALDTSSQETPRKLSAPALLSNETLNRPPESYRKSATNI</sequence>
<feature type="region of interest" description="Disordered" evidence="1">
    <location>
        <begin position="53"/>
        <end position="85"/>
    </location>
</feature>
<comment type="caution">
    <text evidence="2">The sequence shown here is derived from an EMBL/GenBank/DDBJ whole genome shotgun (WGS) entry which is preliminary data.</text>
</comment>
<evidence type="ECO:0000313" key="2">
    <source>
        <dbReference type="EMBL" id="KAF2736399.1"/>
    </source>
</evidence>
<feature type="region of interest" description="Disordered" evidence="1">
    <location>
        <begin position="244"/>
        <end position="304"/>
    </location>
</feature>
<keyword evidence="3" id="KW-1185">Reference proteome</keyword>